<dbReference type="AlphaFoldDB" id="A0A314XQ28"/>
<reference evidence="1 2" key="1">
    <citation type="submission" date="2018-02" db="EMBL/GenBank/DDBJ databases">
        <title>Draft genome of wild Prunus yedoensis var. nudiflora.</title>
        <authorList>
            <person name="Baek S."/>
            <person name="Kim J.-H."/>
            <person name="Choi K."/>
            <person name="Kim G.-B."/>
            <person name="Cho A."/>
            <person name="Jang H."/>
            <person name="Shin C.-H."/>
            <person name="Yu H.-J."/>
            <person name="Mun J.-H."/>
        </authorList>
    </citation>
    <scope>NUCLEOTIDE SEQUENCE [LARGE SCALE GENOMIC DNA]</scope>
    <source>
        <strain evidence="2">cv. Jeju island</strain>
        <tissue evidence="1">Leaf</tissue>
    </source>
</reference>
<protein>
    <submittedName>
        <fullName evidence="1">Uncharacterized protein</fullName>
    </submittedName>
</protein>
<sequence length="93" mass="9877">MAGIVTLDLVSSHYPGRGRSHSPILGKGRHFGHGRYQGTQPIGLGHDGIIIPGPPVLIKLTNHLKQAELLRQGAQLIWLSGSGRIAMKAIKAG</sequence>
<gene>
    <name evidence="1" type="ORF">Pyn_11669</name>
</gene>
<dbReference type="EMBL" id="PJQY01002057">
    <property type="protein sequence ID" value="PQP96824.1"/>
    <property type="molecule type" value="Genomic_DNA"/>
</dbReference>
<dbReference type="Proteomes" id="UP000250321">
    <property type="component" value="Unassembled WGS sequence"/>
</dbReference>
<evidence type="ECO:0000313" key="2">
    <source>
        <dbReference type="Proteomes" id="UP000250321"/>
    </source>
</evidence>
<keyword evidence="2" id="KW-1185">Reference proteome</keyword>
<evidence type="ECO:0000313" key="1">
    <source>
        <dbReference type="EMBL" id="PQP96824.1"/>
    </source>
</evidence>
<organism evidence="1 2">
    <name type="scientific">Prunus yedoensis var. nudiflora</name>
    <dbReference type="NCBI Taxonomy" id="2094558"/>
    <lineage>
        <taxon>Eukaryota</taxon>
        <taxon>Viridiplantae</taxon>
        <taxon>Streptophyta</taxon>
        <taxon>Embryophyta</taxon>
        <taxon>Tracheophyta</taxon>
        <taxon>Spermatophyta</taxon>
        <taxon>Magnoliopsida</taxon>
        <taxon>eudicotyledons</taxon>
        <taxon>Gunneridae</taxon>
        <taxon>Pentapetalae</taxon>
        <taxon>rosids</taxon>
        <taxon>fabids</taxon>
        <taxon>Rosales</taxon>
        <taxon>Rosaceae</taxon>
        <taxon>Amygdaloideae</taxon>
        <taxon>Amygdaleae</taxon>
        <taxon>Prunus</taxon>
    </lineage>
</organism>
<name>A0A314XQ28_PRUYE</name>
<proteinExistence type="predicted"/>
<comment type="caution">
    <text evidence="1">The sequence shown here is derived from an EMBL/GenBank/DDBJ whole genome shotgun (WGS) entry which is preliminary data.</text>
</comment>
<accession>A0A314XQ28</accession>